<protein>
    <submittedName>
        <fullName evidence="2">RimK/LysX family protein</fullName>
    </submittedName>
</protein>
<dbReference type="PANTHER" id="PTHR38037">
    <property type="entry name" value="ZN_PROTEASE DOMAIN-CONTAINING PROTEIN"/>
    <property type="match status" value="1"/>
</dbReference>
<dbReference type="EMBL" id="JBEHZE010000002">
    <property type="protein sequence ID" value="MEX6634645.1"/>
    <property type="molecule type" value="Genomic_DNA"/>
</dbReference>
<proteinExistence type="predicted"/>
<name>A0ABV3Z759_9PROT</name>
<feature type="domain" description="Retropepsin-like aspartic endopeptidase" evidence="1">
    <location>
        <begin position="19"/>
        <end position="152"/>
    </location>
</feature>
<keyword evidence="3" id="KW-1185">Reference proteome</keyword>
<dbReference type="InterPro" id="IPR021109">
    <property type="entry name" value="Peptidase_aspartic_dom_sf"/>
</dbReference>
<sequence>MNEVAPVKHKKKKRVRTLIGWREWVDLPDLEVHHVNAKIDTGAKSSAIHAFKIKEVLIEGVPHVEFYLHPVQRRKRPEVLCCVPIAGRRIIRSSNGQEEERYVVETHLKMGEATLKIDLTLTNRDAMGFRLLIGRDALRRKFMIDPGASYLLDR</sequence>
<evidence type="ECO:0000259" key="1">
    <source>
        <dbReference type="Pfam" id="PF05618"/>
    </source>
</evidence>
<dbReference type="RefSeq" id="WP_369314689.1">
    <property type="nucleotide sequence ID" value="NZ_JBEHZE010000002.1"/>
</dbReference>
<reference evidence="2 3" key="1">
    <citation type="submission" date="2024-05" db="EMBL/GenBank/DDBJ databases">
        <title>Three bacterial strains, DH-69, EH-24, and ECK-19 isolated from coastal sediments.</title>
        <authorList>
            <person name="Ye Y.-Q."/>
            <person name="Du Z.-J."/>
        </authorList>
    </citation>
    <scope>NUCLEOTIDE SEQUENCE [LARGE SCALE GENOMIC DNA]</scope>
    <source>
        <strain evidence="2 3">ECK-19</strain>
    </source>
</reference>
<dbReference type="Gene3D" id="2.40.70.10">
    <property type="entry name" value="Acid Proteases"/>
    <property type="match status" value="1"/>
</dbReference>
<accession>A0ABV3Z759</accession>
<organism evidence="2 3">
    <name type="scientific">Hyphococcus lacteus</name>
    <dbReference type="NCBI Taxonomy" id="3143536"/>
    <lineage>
        <taxon>Bacteria</taxon>
        <taxon>Pseudomonadati</taxon>
        <taxon>Pseudomonadota</taxon>
        <taxon>Alphaproteobacteria</taxon>
        <taxon>Parvularculales</taxon>
        <taxon>Parvularculaceae</taxon>
        <taxon>Hyphococcus</taxon>
    </lineage>
</organism>
<gene>
    <name evidence="2" type="ORF">ABFZ84_13915</name>
</gene>
<dbReference type="PANTHER" id="PTHR38037:SF1">
    <property type="entry name" value="ATP-DEPENDENT ZINC PROTEASE DOMAIN-CONTAINING PROTEIN-RELATED"/>
    <property type="match status" value="1"/>
</dbReference>
<comment type="caution">
    <text evidence="2">The sequence shown here is derived from an EMBL/GenBank/DDBJ whole genome shotgun (WGS) entry which is preliminary data.</text>
</comment>
<dbReference type="Proteomes" id="UP001560685">
    <property type="component" value="Unassembled WGS sequence"/>
</dbReference>
<dbReference type="Pfam" id="PF05618">
    <property type="entry name" value="Zn_protease"/>
    <property type="match status" value="1"/>
</dbReference>
<evidence type="ECO:0000313" key="2">
    <source>
        <dbReference type="EMBL" id="MEX6634645.1"/>
    </source>
</evidence>
<evidence type="ECO:0000313" key="3">
    <source>
        <dbReference type="Proteomes" id="UP001560685"/>
    </source>
</evidence>
<dbReference type="SUPFAM" id="SSF50630">
    <property type="entry name" value="Acid proteases"/>
    <property type="match status" value="1"/>
</dbReference>
<dbReference type="InterPro" id="IPR008503">
    <property type="entry name" value="Asp_endopeptidase"/>
</dbReference>